<name>A0A7W7VGA1_9PSEU</name>
<dbReference type="InterPro" id="IPR004111">
    <property type="entry name" value="Repressor_TetR_C"/>
</dbReference>
<dbReference type="Gene3D" id="1.10.10.60">
    <property type="entry name" value="Homeodomain-like"/>
    <property type="match status" value="1"/>
</dbReference>
<comment type="caution">
    <text evidence="6">The sequence shown here is derived from an EMBL/GenBank/DDBJ whole genome shotgun (WGS) entry which is preliminary data.</text>
</comment>
<dbReference type="SUPFAM" id="SSF48498">
    <property type="entry name" value="Tetracyclin repressor-like, C-terminal domain"/>
    <property type="match status" value="1"/>
</dbReference>
<dbReference type="PANTHER" id="PTHR30055">
    <property type="entry name" value="HTH-TYPE TRANSCRIPTIONAL REGULATOR RUTR"/>
    <property type="match status" value="1"/>
</dbReference>
<sequence>MTTDETTEDDQAASFGGGAASAETMALLWGTKPAPTRGRKPGMTVASIVAKAIEIADAEGLAALSMRRVADELGVGTMSLYRYLPGKTELFELMLDTAMGEHGPPEPDPAGWRASLAAFARAGLAGYRRHPWLLEASISRGLMGPNQTAALDALLRMISGIGLSPGQMMAVVGLVVSYVQGRARQLADNVRFEQRSGVSDEQFWRDFAPLLDEHLDAERFPALAAVWRDDELSWEDEFEFGLERVLDGIDAFVNSAENKGSGR</sequence>
<evidence type="ECO:0000256" key="2">
    <source>
        <dbReference type="ARBA" id="ARBA00023125"/>
    </source>
</evidence>
<dbReference type="Gene3D" id="1.10.357.10">
    <property type="entry name" value="Tetracycline Repressor, domain 2"/>
    <property type="match status" value="1"/>
</dbReference>
<accession>A0A7W7VGA1</accession>
<feature type="DNA-binding region" description="H-T-H motif" evidence="4">
    <location>
        <begin position="65"/>
        <end position="84"/>
    </location>
</feature>
<dbReference type="GO" id="GO:0003700">
    <property type="term" value="F:DNA-binding transcription factor activity"/>
    <property type="evidence" value="ECO:0007669"/>
    <property type="project" value="TreeGrafter"/>
</dbReference>
<feature type="domain" description="HTH tetR-type" evidence="5">
    <location>
        <begin position="42"/>
        <end position="102"/>
    </location>
</feature>
<keyword evidence="1" id="KW-0805">Transcription regulation</keyword>
<evidence type="ECO:0000256" key="4">
    <source>
        <dbReference type="PROSITE-ProRule" id="PRU00335"/>
    </source>
</evidence>
<dbReference type="Pfam" id="PF00440">
    <property type="entry name" value="TetR_N"/>
    <property type="match status" value="1"/>
</dbReference>
<evidence type="ECO:0000256" key="1">
    <source>
        <dbReference type="ARBA" id="ARBA00023015"/>
    </source>
</evidence>
<dbReference type="Pfam" id="PF02909">
    <property type="entry name" value="TetR_C_1"/>
    <property type="match status" value="1"/>
</dbReference>
<keyword evidence="7" id="KW-1185">Reference proteome</keyword>
<organism evidence="6 7">
    <name type="scientific">Actinophytocola algeriensis</name>
    <dbReference type="NCBI Taxonomy" id="1768010"/>
    <lineage>
        <taxon>Bacteria</taxon>
        <taxon>Bacillati</taxon>
        <taxon>Actinomycetota</taxon>
        <taxon>Actinomycetes</taxon>
        <taxon>Pseudonocardiales</taxon>
        <taxon>Pseudonocardiaceae</taxon>
    </lineage>
</organism>
<dbReference type="RefSeq" id="WP_184813161.1">
    <property type="nucleotide sequence ID" value="NZ_JACHJQ010000005.1"/>
</dbReference>
<dbReference type="AlphaFoldDB" id="A0A7W7VGA1"/>
<keyword evidence="2 4" id="KW-0238">DNA-binding</keyword>
<dbReference type="GO" id="GO:0045892">
    <property type="term" value="P:negative regulation of DNA-templated transcription"/>
    <property type="evidence" value="ECO:0007669"/>
    <property type="project" value="InterPro"/>
</dbReference>
<dbReference type="InterPro" id="IPR001647">
    <property type="entry name" value="HTH_TetR"/>
</dbReference>
<evidence type="ECO:0000259" key="5">
    <source>
        <dbReference type="PROSITE" id="PS50977"/>
    </source>
</evidence>
<evidence type="ECO:0000313" key="7">
    <source>
        <dbReference type="Proteomes" id="UP000520767"/>
    </source>
</evidence>
<evidence type="ECO:0000313" key="6">
    <source>
        <dbReference type="EMBL" id="MBB4909118.1"/>
    </source>
</evidence>
<dbReference type="InterPro" id="IPR050109">
    <property type="entry name" value="HTH-type_TetR-like_transc_reg"/>
</dbReference>
<protein>
    <submittedName>
        <fullName evidence="6">AcrR family transcriptional regulator</fullName>
    </submittedName>
</protein>
<gene>
    <name evidence="6" type="ORF">FHR82_005371</name>
</gene>
<dbReference type="PROSITE" id="PS50977">
    <property type="entry name" value="HTH_TETR_2"/>
    <property type="match status" value="1"/>
</dbReference>
<evidence type="ECO:0000256" key="3">
    <source>
        <dbReference type="ARBA" id="ARBA00023163"/>
    </source>
</evidence>
<dbReference type="PANTHER" id="PTHR30055:SF151">
    <property type="entry name" value="TRANSCRIPTIONAL REGULATORY PROTEIN"/>
    <property type="match status" value="1"/>
</dbReference>
<reference evidence="6 7" key="1">
    <citation type="submission" date="2020-08" db="EMBL/GenBank/DDBJ databases">
        <title>Genomic Encyclopedia of Type Strains, Phase III (KMG-III): the genomes of soil and plant-associated and newly described type strains.</title>
        <authorList>
            <person name="Whitman W."/>
        </authorList>
    </citation>
    <scope>NUCLEOTIDE SEQUENCE [LARGE SCALE GENOMIC DNA]</scope>
    <source>
        <strain evidence="6 7">CECT 8960</strain>
    </source>
</reference>
<proteinExistence type="predicted"/>
<dbReference type="InterPro" id="IPR009057">
    <property type="entry name" value="Homeodomain-like_sf"/>
</dbReference>
<dbReference type="GO" id="GO:0000976">
    <property type="term" value="F:transcription cis-regulatory region binding"/>
    <property type="evidence" value="ECO:0007669"/>
    <property type="project" value="TreeGrafter"/>
</dbReference>
<dbReference type="Proteomes" id="UP000520767">
    <property type="component" value="Unassembled WGS sequence"/>
</dbReference>
<keyword evidence="3" id="KW-0804">Transcription</keyword>
<dbReference type="EMBL" id="JACHJQ010000005">
    <property type="protein sequence ID" value="MBB4909118.1"/>
    <property type="molecule type" value="Genomic_DNA"/>
</dbReference>
<dbReference type="SUPFAM" id="SSF46689">
    <property type="entry name" value="Homeodomain-like"/>
    <property type="match status" value="1"/>
</dbReference>
<dbReference type="InterPro" id="IPR036271">
    <property type="entry name" value="Tet_transcr_reg_TetR-rel_C_sf"/>
</dbReference>